<dbReference type="InterPro" id="IPR002678">
    <property type="entry name" value="DUF34/NIF3"/>
</dbReference>
<accession>A0A444UVV7</accession>
<proteinExistence type="inferred from homology"/>
<comment type="similarity">
    <text evidence="1">Belongs to the GTP cyclohydrolase I type 2/NIF3 family.</text>
</comment>
<keyword evidence="3" id="KW-0479">Metal-binding</keyword>
<evidence type="ECO:0000256" key="2">
    <source>
        <dbReference type="ARBA" id="ARBA00019069"/>
    </source>
</evidence>
<dbReference type="Proteomes" id="UP000289886">
    <property type="component" value="Unassembled WGS sequence"/>
</dbReference>
<dbReference type="SUPFAM" id="SSF102705">
    <property type="entry name" value="NIF3 (NGG1p interacting factor 3)-like"/>
    <property type="match status" value="1"/>
</dbReference>
<dbReference type="Pfam" id="PF01784">
    <property type="entry name" value="DUF34_NIF3"/>
    <property type="match status" value="1"/>
</dbReference>
<keyword evidence="5" id="KW-1185">Reference proteome</keyword>
<dbReference type="PANTHER" id="PTHR13799:SF13">
    <property type="entry name" value="NIF3-LIKE PROTEIN 1"/>
    <property type="match status" value="1"/>
</dbReference>
<evidence type="ECO:0000313" key="4">
    <source>
        <dbReference type="EMBL" id="RXM92298.1"/>
    </source>
</evidence>
<gene>
    <name evidence="4" type="ORF">EOD39_20281</name>
</gene>
<dbReference type="Gene3D" id="3.40.1390.30">
    <property type="entry name" value="NIF3 (NGG1p interacting factor 3)-like"/>
    <property type="match status" value="1"/>
</dbReference>
<feature type="binding site" evidence="3">
    <location>
        <position position="45"/>
    </location>
    <ligand>
        <name>a divalent metal cation</name>
        <dbReference type="ChEBI" id="CHEBI:60240"/>
        <label>1</label>
    </ligand>
</feature>
<protein>
    <recommendedName>
        <fullName evidence="2">NIF3-like protein 1</fullName>
    </recommendedName>
</protein>
<comment type="caution">
    <text evidence="4">The sequence shown here is derived from an EMBL/GenBank/DDBJ whole genome shotgun (WGS) entry which is preliminary data.</text>
</comment>
<sequence length="83" mass="8700">MAVCAGSGSSVLNGVAADLYLTGEMSHHDVLDAVAVGTSVVLCDHSNSERGFLSELREALTGQLQGKVEVQLSETDRDPLEIV</sequence>
<dbReference type="AlphaFoldDB" id="A0A444UVV7"/>
<dbReference type="EMBL" id="SCEB01006553">
    <property type="protein sequence ID" value="RXM92298.1"/>
    <property type="molecule type" value="Genomic_DNA"/>
</dbReference>
<feature type="binding site" evidence="3">
    <location>
        <position position="49"/>
    </location>
    <ligand>
        <name>a divalent metal cation</name>
        <dbReference type="ChEBI" id="CHEBI:60240"/>
        <label>1</label>
    </ligand>
</feature>
<evidence type="ECO:0000256" key="1">
    <source>
        <dbReference type="ARBA" id="ARBA00006964"/>
    </source>
</evidence>
<dbReference type="InterPro" id="IPR036069">
    <property type="entry name" value="DUF34/NIF3_sf"/>
</dbReference>
<organism evidence="4 5">
    <name type="scientific">Acipenser ruthenus</name>
    <name type="common">Sterlet sturgeon</name>
    <dbReference type="NCBI Taxonomy" id="7906"/>
    <lineage>
        <taxon>Eukaryota</taxon>
        <taxon>Metazoa</taxon>
        <taxon>Chordata</taxon>
        <taxon>Craniata</taxon>
        <taxon>Vertebrata</taxon>
        <taxon>Euteleostomi</taxon>
        <taxon>Actinopterygii</taxon>
        <taxon>Chondrostei</taxon>
        <taxon>Acipenseriformes</taxon>
        <taxon>Acipenseridae</taxon>
        <taxon>Acipenser</taxon>
    </lineage>
</organism>
<dbReference type="GO" id="GO:0046872">
    <property type="term" value="F:metal ion binding"/>
    <property type="evidence" value="ECO:0007669"/>
    <property type="project" value="UniProtKB-KW"/>
</dbReference>
<evidence type="ECO:0000256" key="3">
    <source>
        <dbReference type="PIRSR" id="PIRSR602678-1"/>
    </source>
</evidence>
<dbReference type="GO" id="GO:0005739">
    <property type="term" value="C:mitochondrion"/>
    <property type="evidence" value="ECO:0007669"/>
    <property type="project" value="TreeGrafter"/>
</dbReference>
<name>A0A444UVV7_ACIRT</name>
<dbReference type="PANTHER" id="PTHR13799">
    <property type="entry name" value="NGG1 INTERACTING FACTOR 3"/>
    <property type="match status" value="1"/>
</dbReference>
<reference evidence="4 5" key="1">
    <citation type="submission" date="2019-01" db="EMBL/GenBank/DDBJ databases">
        <title>Draft Genome and Complete Hox-Cluster Characterization of the Sterlet Sturgeon (Acipenser ruthenus).</title>
        <authorList>
            <person name="Wei Q."/>
        </authorList>
    </citation>
    <scope>NUCLEOTIDE SEQUENCE [LARGE SCALE GENOMIC DNA]</scope>
    <source>
        <strain evidence="4">WHYD16114868_AA</strain>
        <tissue evidence="4">Blood</tissue>
    </source>
</reference>
<evidence type="ECO:0000313" key="5">
    <source>
        <dbReference type="Proteomes" id="UP000289886"/>
    </source>
</evidence>